<sequence length="261" mass="27407">MARGGGRCGLRPAHRRHVESQRVGAREFHCRPRLLEGHLVTPDPIPVTVLVVAKAPVPGLAKTRLAAKLGEQAAADIAAAALLDTLDAVCATPVTHRVVAMTGDLDRASRAGEIRECLAAFTVIEQRGDGFADRLANAHADAAATGHQPVLQIGMDTPQVSAELLTGCARRLLTVPALLGMARDGGWWVLGVADAVTADCVRDVPMSQSDTGAVTLAALEHTGICVSLVEELHDVDTVDDIPHVRGVCPASSRFVQVTRGI</sequence>
<dbReference type="InterPro" id="IPR029044">
    <property type="entry name" value="Nucleotide-diphossugar_trans"/>
</dbReference>
<dbReference type="PANTHER" id="PTHR36529:SF1">
    <property type="entry name" value="GLYCOSYLTRANSFERASE"/>
    <property type="match status" value="1"/>
</dbReference>
<dbReference type="Gene3D" id="3.90.550.10">
    <property type="entry name" value="Spore Coat Polysaccharide Biosynthesis Protein SpsA, Chain A"/>
    <property type="match status" value="1"/>
</dbReference>
<reference evidence="1 2" key="1">
    <citation type="submission" date="2019-05" db="EMBL/GenBank/DDBJ databases">
        <title>Mycolicibacterium sphagni ENV482 genome assembly.</title>
        <authorList>
            <person name="Chen W."/>
            <person name="Faulkner N.W."/>
            <person name="Hyman M.R."/>
        </authorList>
    </citation>
    <scope>NUCLEOTIDE SEQUENCE [LARGE SCALE GENOMIC DNA]</scope>
    <source>
        <strain evidence="1 2">ENV482</strain>
    </source>
</reference>
<comment type="caution">
    <text evidence="1">The sequence shown here is derived from an EMBL/GenBank/DDBJ whole genome shotgun (WGS) entry which is preliminary data.</text>
</comment>
<dbReference type="SUPFAM" id="SSF53448">
    <property type="entry name" value="Nucleotide-diphospho-sugar transferases"/>
    <property type="match status" value="1"/>
</dbReference>
<dbReference type="PANTHER" id="PTHR36529">
    <property type="entry name" value="SLL1095 PROTEIN"/>
    <property type="match status" value="1"/>
</dbReference>
<evidence type="ECO:0000313" key="1">
    <source>
        <dbReference type="EMBL" id="NTY62413.1"/>
    </source>
</evidence>
<dbReference type="EMBL" id="VBSB01000015">
    <property type="protein sequence ID" value="NTY62413.1"/>
    <property type="molecule type" value="Genomic_DNA"/>
</dbReference>
<protein>
    <submittedName>
        <fullName evidence="1">DUF2064 domain-containing protein</fullName>
    </submittedName>
</protein>
<evidence type="ECO:0000313" key="2">
    <source>
        <dbReference type="Proteomes" id="UP000708347"/>
    </source>
</evidence>
<gene>
    <name evidence="1" type="ORF">FEG63_23025</name>
</gene>
<proteinExistence type="predicted"/>
<dbReference type="InterPro" id="IPR018641">
    <property type="entry name" value="Trfase_1_rSAM/seldom-assoc"/>
</dbReference>
<keyword evidence="2" id="KW-1185">Reference proteome</keyword>
<dbReference type="Proteomes" id="UP000708347">
    <property type="component" value="Unassembled WGS sequence"/>
</dbReference>
<dbReference type="Pfam" id="PF09837">
    <property type="entry name" value="DUF2064"/>
    <property type="match status" value="1"/>
</dbReference>
<accession>A0ABX2K5Q8</accession>
<name>A0ABX2K5Q8_9MYCO</name>
<organism evidence="1 2">
    <name type="scientific">Mycolicibacterium sphagni</name>
    <dbReference type="NCBI Taxonomy" id="1786"/>
    <lineage>
        <taxon>Bacteria</taxon>
        <taxon>Bacillati</taxon>
        <taxon>Actinomycetota</taxon>
        <taxon>Actinomycetes</taxon>
        <taxon>Mycobacteriales</taxon>
        <taxon>Mycobacteriaceae</taxon>
        <taxon>Mycolicibacterium</taxon>
    </lineage>
</organism>